<dbReference type="InterPro" id="IPR004556">
    <property type="entry name" value="HemK-like"/>
</dbReference>
<dbReference type="Pfam" id="PF05175">
    <property type="entry name" value="MTS"/>
    <property type="match status" value="1"/>
</dbReference>
<dbReference type="AlphaFoldDB" id="A0A0A0BKG5"/>
<reference evidence="7 8" key="2">
    <citation type="journal article" date="2015" name="Stand. Genomic Sci.">
        <title>Draft genome sequence of Cellulomonas carbonis T26(T) and comparative analysis of six Cellulomonas genomes.</title>
        <authorList>
            <person name="Zhuang W."/>
            <person name="Zhang S."/>
            <person name="Xia X."/>
            <person name="Wang G."/>
        </authorList>
    </citation>
    <scope>NUCLEOTIDE SEQUENCE [LARGE SCALE GENOMIC DNA]</scope>
    <source>
        <strain evidence="7 8">T26</strain>
    </source>
</reference>
<evidence type="ECO:0000256" key="2">
    <source>
        <dbReference type="ARBA" id="ARBA00022603"/>
    </source>
</evidence>
<evidence type="ECO:0000256" key="3">
    <source>
        <dbReference type="ARBA" id="ARBA00022679"/>
    </source>
</evidence>
<dbReference type="InterPro" id="IPR029063">
    <property type="entry name" value="SAM-dependent_MTases_sf"/>
</dbReference>
<protein>
    <recommendedName>
        <fullName evidence="1">peptide chain release factor N(5)-glutamine methyltransferase</fullName>
        <ecNumber evidence="1">2.1.1.297</ecNumber>
    </recommendedName>
</protein>
<name>A0A0A0BKG5_9CELL</name>
<reference evidence="7 8" key="1">
    <citation type="submission" date="2013-08" db="EMBL/GenBank/DDBJ databases">
        <title>Genome sequencing of Cellulomonas carbonis T26.</title>
        <authorList>
            <person name="Chen F."/>
            <person name="Li Y."/>
            <person name="Wang G."/>
        </authorList>
    </citation>
    <scope>NUCLEOTIDE SEQUENCE [LARGE SCALE GENOMIC DNA]</scope>
    <source>
        <strain evidence="7 8">T26</strain>
    </source>
</reference>
<dbReference type="EC" id="2.1.1.297" evidence="1"/>
<dbReference type="CDD" id="cd02440">
    <property type="entry name" value="AdoMet_MTases"/>
    <property type="match status" value="1"/>
</dbReference>
<dbReference type="EMBL" id="AXCY01000225">
    <property type="protein sequence ID" value="KGM08481.1"/>
    <property type="molecule type" value="Genomic_DNA"/>
</dbReference>
<dbReference type="Gene3D" id="3.40.50.150">
    <property type="entry name" value="Vaccinia Virus protein VP39"/>
    <property type="match status" value="1"/>
</dbReference>
<sequence length="270" mass="28589">MHADDETRILPSQADDGVVRRLRAAGCVFAEDEARLLRAQADGDLLDALVTRRVAGEPLEHVLGWAELAGVRVVVAPGVFVPRRRTTLMVEEATRLARAATAPRPVVVDLCCGTGAVGLVVALRTGDVELHAVDVDPAAVRCAQDNLARVGGRARTGDLTAGLPHELRGRVDVVVANVPYVPTDEVRLLPPESRLHEPVTAVDGGPDGLGLVRRVLSEAASWLARPGHVLVEVAAHQVPDAEQAARAADLVPRTVRDDDLDAVVLVASAR</sequence>
<evidence type="ECO:0000256" key="5">
    <source>
        <dbReference type="ARBA" id="ARBA00048391"/>
    </source>
</evidence>
<evidence type="ECO:0000256" key="4">
    <source>
        <dbReference type="ARBA" id="ARBA00022691"/>
    </source>
</evidence>
<dbReference type="GO" id="GO:0102559">
    <property type="term" value="F:peptide chain release factor N(5)-glutamine methyltransferase activity"/>
    <property type="evidence" value="ECO:0007669"/>
    <property type="project" value="UniProtKB-EC"/>
</dbReference>
<keyword evidence="4" id="KW-0949">S-adenosyl-L-methionine</keyword>
<dbReference type="InterPro" id="IPR007848">
    <property type="entry name" value="Small_mtfrase_dom"/>
</dbReference>
<dbReference type="PANTHER" id="PTHR18895:SF74">
    <property type="entry name" value="MTRF1L RELEASE FACTOR GLUTAMINE METHYLTRANSFERASE"/>
    <property type="match status" value="1"/>
</dbReference>
<dbReference type="PANTHER" id="PTHR18895">
    <property type="entry name" value="HEMK METHYLTRANSFERASE"/>
    <property type="match status" value="1"/>
</dbReference>
<keyword evidence="3 7" id="KW-0808">Transferase</keyword>
<comment type="catalytic activity">
    <reaction evidence="5">
        <text>L-glutaminyl-[peptide chain release factor] + S-adenosyl-L-methionine = N(5)-methyl-L-glutaminyl-[peptide chain release factor] + S-adenosyl-L-homocysteine + H(+)</text>
        <dbReference type="Rhea" id="RHEA:42896"/>
        <dbReference type="Rhea" id="RHEA-COMP:10271"/>
        <dbReference type="Rhea" id="RHEA-COMP:10272"/>
        <dbReference type="ChEBI" id="CHEBI:15378"/>
        <dbReference type="ChEBI" id="CHEBI:30011"/>
        <dbReference type="ChEBI" id="CHEBI:57856"/>
        <dbReference type="ChEBI" id="CHEBI:59789"/>
        <dbReference type="ChEBI" id="CHEBI:61891"/>
        <dbReference type="EC" id="2.1.1.297"/>
    </reaction>
</comment>
<proteinExistence type="predicted"/>
<accession>A0A0A0BKG5</accession>
<evidence type="ECO:0000313" key="8">
    <source>
        <dbReference type="Proteomes" id="UP000029839"/>
    </source>
</evidence>
<comment type="caution">
    <text evidence="7">The sequence shown here is derived from an EMBL/GenBank/DDBJ whole genome shotgun (WGS) entry which is preliminary data.</text>
</comment>
<dbReference type="Proteomes" id="UP000029839">
    <property type="component" value="Unassembled WGS sequence"/>
</dbReference>
<dbReference type="GO" id="GO:0032259">
    <property type="term" value="P:methylation"/>
    <property type="evidence" value="ECO:0007669"/>
    <property type="project" value="UniProtKB-KW"/>
</dbReference>
<dbReference type="NCBIfam" id="TIGR00536">
    <property type="entry name" value="hemK_fam"/>
    <property type="match status" value="1"/>
</dbReference>
<evidence type="ECO:0000256" key="1">
    <source>
        <dbReference type="ARBA" id="ARBA00012771"/>
    </source>
</evidence>
<dbReference type="InterPro" id="IPR050320">
    <property type="entry name" value="N5-glutamine_MTase"/>
</dbReference>
<feature type="domain" description="Methyltransferase small" evidence="6">
    <location>
        <begin position="103"/>
        <end position="181"/>
    </location>
</feature>
<evidence type="ECO:0000259" key="6">
    <source>
        <dbReference type="Pfam" id="PF05175"/>
    </source>
</evidence>
<gene>
    <name evidence="7" type="ORF">N868_07715</name>
</gene>
<evidence type="ECO:0000313" key="7">
    <source>
        <dbReference type="EMBL" id="KGM08481.1"/>
    </source>
</evidence>
<organism evidence="7 8">
    <name type="scientific">Cellulomonas carbonis T26</name>
    <dbReference type="NCBI Taxonomy" id="947969"/>
    <lineage>
        <taxon>Bacteria</taxon>
        <taxon>Bacillati</taxon>
        <taxon>Actinomycetota</taxon>
        <taxon>Actinomycetes</taxon>
        <taxon>Micrococcales</taxon>
        <taxon>Cellulomonadaceae</taxon>
        <taxon>Cellulomonas</taxon>
    </lineage>
</organism>
<keyword evidence="8" id="KW-1185">Reference proteome</keyword>
<keyword evidence="2 7" id="KW-0489">Methyltransferase</keyword>
<dbReference type="InterPro" id="IPR022446">
    <property type="entry name" value="MeTrfrase_put"/>
</dbReference>
<dbReference type="SUPFAM" id="SSF53335">
    <property type="entry name" value="S-adenosyl-L-methionine-dependent methyltransferases"/>
    <property type="match status" value="1"/>
</dbReference>
<dbReference type="NCBIfam" id="TIGR03704">
    <property type="entry name" value="PrmC_rel_meth"/>
    <property type="match status" value="1"/>
</dbReference>